<feature type="region of interest" description="Disordered" evidence="4">
    <location>
        <begin position="104"/>
        <end position="151"/>
    </location>
</feature>
<dbReference type="PANTHER" id="PTHR17416:SF0">
    <property type="entry name" value="SMALL MUSCULAR PROTEIN"/>
    <property type="match status" value="1"/>
</dbReference>
<evidence type="ECO:0000256" key="3">
    <source>
        <dbReference type="ARBA" id="ARBA00019350"/>
    </source>
</evidence>
<organism evidence="5 6">
    <name type="scientific">Danionella cerebrum</name>
    <dbReference type="NCBI Taxonomy" id="2873325"/>
    <lineage>
        <taxon>Eukaryota</taxon>
        <taxon>Metazoa</taxon>
        <taxon>Chordata</taxon>
        <taxon>Craniata</taxon>
        <taxon>Vertebrata</taxon>
        <taxon>Euteleostomi</taxon>
        <taxon>Actinopterygii</taxon>
        <taxon>Neopterygii</taxon>
        <taxon>Teleostei</taxon>
        <taxon>Ostariophysi</taxon>
        <taxon>Cypriniformes</taxon>
        <taxon>Danionidae</taxon>
        <taxon>Danioninae</taxon>
        <taxon>Danionella</taxon>
    </lineage>
</organism>
<dbReference type="Proteomes" id="UP000316079">
    <property type="component" value="Unassembled WGS sequence"/>
</dbReference>
<dbReference type="GO" id="GO:0043034">
    <property type="term" value="C:costamere"/>
    <property type="evidence" value="ECO:0007669"/>
    <property type="project" value="TreeGrafter"/>
</dbReference>
<feature type="region of interest" description="Disordered" evidence="4">
    <location>
        <begin position="1"/>
        <end position="56"/>
    </location>
</feature>
<comment type="similarity">
    <text evidence="2">Belongs to the SMPX family.</text>
</comment>
<keyword evidence="6" id="KW-1185">Reference proteome</keyword>
<dbReference type="Pfam" id="PF15355">
    <property type="entry name" value="Chisel"/>
    <property type="match status" value="1"/>
</dbReference>
<feature type="compositionally biased region" description="Polar residues" evidence="4">
    <location>
        <begin position="124"/>
        <end position="134"/>
    </location>
</feature>
<comment type="function">
    <text evidence="1">Plays a role in the regulatory network through which muscle cells coordinate their structural and functional states during growth, adaptation, and repair.</text>
</comment>
<comment type="caution">
    <text evidence="5">The sequence shown here is derived from an EMBL/GenBank/DDBJ whole genome shotgun (WGS) entry which is preliminary data.</text>
</comment>
<dbReference type="GO" id="GO:0031430">
    <property type="term" value="C:M band"/>
    <property type="evidence" value="ECO:0007669"/>
    <property type="project" value="TreeGrafter"/>
</dbReference>
<dbReference type="AlphaFoldDB" id="A0A553RQJ1"/>
<feature type="non-terminal residue" evidence="5">
    <location>
        <position position="1"/>
    </location>
</feature>
<sequence>TSASPSVFNSDLKELAEPDPTPGWQQDSLYGRTERVGVEQNQTSEEDRKQRKERGEDWHLSCLSHGEQRFTVTAAAGTWTQLHGMSKQPSSNVKALQANLNIPMGALRPGAGHPAKRREDTADTEQASPVSPVTSEEKKALPGAVKLPGPTVNLSELQNVKSELRWVTKD</sequence>
<dbReference type="OrthoDB" id="8868927at2759"/>
<evidence type="ECO:0000256" key="1">
    <source>
        <dbReference type="ARBA" id="ARBA00002671"/>
    </source>
</evidence>
<gene>
    <name evidence="5" type="ORF">DNTS_025889</name>
</gene>
<dbReference type="PANTHER" id="PTHR17416">
    <property type="entry name" value="SMALL MUSCULAR PROTEIN"/>
    <property type="match status" value="1"/>
</dbReference>
<reference evidence="5 6" key="1">
    <citation type="journal article" date="2019" name="Sci. Data">
        <title>Hybrid genome assembly and annotation of Danionella translucida.</title>
        <authorList>
            <person name="Kadobianskyi M."/>
            <person name="Schulze L."/>
            <person name="Schuelke M."/>
            <person name="Judkewitz B."/>
        </authorList>
    </citation>
    <scope>NUCLEOTIDE SEQUENCE [LARGE SCALE GENOMIC DNA]</scope>
    <source>
        <strain evidence="5 6">Bolton</strain>
    </source>
</reference>
<evidence type="ECO:0000256" key="4">
    <source>
        <dbReference type="SAM" id="MobiDB-lite"/>
    </source>
</evidence>
<accession>A0A553RQJ1</accession>
<evidence type="ECO:0000313" key="5">
    <source>
        <dbReference type="EMBL" id="TRZ04448.1"/>
    </source>
</evidence>
<dbReference type="EMBL" id="SRMA01000265">
    <property type="protein sequence ID" value="TRZ04448.1"/>
    <property type="molecule type" value="Genomic_DNA"/>
</dbReference>
<name>A0A553RQJ1_9TELE</name>
<evidence type="ECO:0000313" key="6">
    <source>
        <dbReference type="Proteomes" id="UP000316079"/>
    </source>
</evidence>
<dbReference type="GO" id="GO:0005927">
    <property type="term" value="C:muscle tendon junction"/>
    <property type="evidence" value="ECO:0007669"/>
    <property type="project" value="TreeGrafter"/>
</dbReference>
<feature type="compositionally biased region" description="Basic and acidic residues" evidence="4">
    <location>
        <begin position="45"/>
        <end position="56"/>
    </location>
</feature>
<evidence type="ECO:0000256" key="2">
    <source>
        <dbReference type="ARBA" id="ARBA00007875"/>
    </source>
</evidence>
<dbReference type="STRING" id="623744.A0A553RQJ1"/>
<dbReference type="InterPro" id="IPR029268">
    <property type="entry name" value="Chisel"/>
</dbReference>
<proteinExistence type="inferred from homology"/>
<protein>
    <recommendedName>
        <fullName evidence="3">Small muscular protein</fullName>
    </recommendedName>
</protein>